<feature type="transmembrane region" description="Helical" evidence="1">
    <location>
        <begin position="35"/>
        <end position="56"/>
    </location>
</feature>
<keyword evidence="1" id="KW-1133">Transmembrane helix</keyword>
<protein>
    <submittedName>
        <fullName evidence="2">Uncharacterized protein</fullName>
    </submittedName>
</protein>
<dbReference type="RefSeq" id="YP_009965157.1">
    <property type="nucleotide sequence ID" value="NC_051739.1"/>
</dbReference>
<keyword evidence="3" id="KW-1185">Reference proteome</keyword>
<organism evidence="2 3">
    <name type="scientific">Mycobacterium phage Purky</name>
    <dbReference type="NCBI Taxonomy" id="2593351"/>
    <lineage>
        <taxon>Viruses</taxon>
        <taxon>Duplodnaviria</taxon>
        <taxon>Heunggongvirae</taxon>
        <taxon>Uroviricota</taxon>
        <taxon>Caudoviricetes</taxon>
        <taxon>Pclasvirinae</taxon>
        <taxon>Purkyvirus</taxon>
        <taxon>Purkyvirus purky</taxon>
    </lineage>
</organism>
<dbReference type="GeneID" id="60336880"/>
<evidence type="ECO:0000313" key="3">
    <source>
        <dbReference type="Proteomes" id="UP000320930"/>
    </source>
</evidence>
<keyword evidence="1" id="KW-0812">Transmembrane</keyword>
<keyword evidence="1" id="KW-0472">Membrane</keyword>
<evidence type="ECO:0000256" key="1">
    <source>
        <dbReference type="SAM" id="Phobius"/>
    </source>
</evidence>
<dbReference type="EMBL" id="MN096355">
    <property type="protein sequence ID" value="QDK01139.1"/>
    <property type="molecule type" value="Genomic_DNA"/>
</dbReference>
<name>A0A514TWR7_9CAUD</name>
<accession>A0A514TWR7</accession>
<proteinExistence type="predicted"/>
<reference evidence="2 3" key="1">
    <citation type="submission" date="2019-06" db="EMBL/GenBank/DDBJ databases">
        <authorList>
            <person name="English H.B."/>
            <person name="Hanline L.C."/>
            <person name="Salsman M.A."/>
            <person name="Wilgus G.V."/>
            <person name="Purks T."/>
            <person name="Korey C.A."/>
            <person name="Delesalle V.A."/>
            <person name="Garlena R.A."/>
            <person name="Russell D.A."/>
            <person name="Pope W.H."/>
            <person name="Jacobs-Sera D."/>
            <person name="Hatfull G.F."/>
        </authorList>
    </citation>
    <scope>NUCLEOTIDE SEQUENCE [LARGE SCALE GENOMIC DNA]</scope>
</reference>
<gene>
    <name evidence="2" type="primary">34</name>
    <name evidence="2" type="ORF">SEA_PURKY_34</name>
</gene>
<evidence type="ECO:0000313" key="2">
    <source>
        <dbReference type="EMBL" id="QDK01139.1"/>
    </source>
</evidence>
<dbReference type="Proteomes" id="UP000320930">
    <property type="component" value="Segment"/>
</dbReference>
<dbReference type="KEGG" id="vg:60336880"/>
<sequence>MSTMKFITSIIAFSLLTLVVLAGLALVLRPDFPGPLQWAAVLPGAFLLGLTITAAIDEPMGK</sequence>